<dbReference type="GO" id="GO:2000391">
    <property type="term" value="P:positive regulation of neutrophil extravasation"/>
    <property type="evidence" value="ECO:0007669"/>
    <property type="project" value="TreeGrafter"/>
</dbReference>
<comment type="caution">
    <text evidence="10">The sequence shown here is derived from an EMBL/GenBank/DDBJ whole genome shotgun (WGS) entry which is preliminary data.</text>
</comment>
<dbReference type="AlphaFoldDB" id="A0AAV6RHZ9"/>
<comment type="similarity">
    <text evidence="2">Belongs to the CD99 family.</text>
</comment>
<evidence type="ECO:0000256" key="1">
    <source>
        <dbReference type="ARBA" id="ARBA00004479"/>
    </source>
</evidence>
<keyword evidence="4 9" id="KW-0732">Signal</keyword>
<feature type="compositionally biased region" description="Gly residues" evidence="7">
    <location>
        <begin position="124"/>
        <end position="143"/>
    </location>
</feature>
<feature type="transmembrane region" description="Helical" evidence="8">
    <location>
        <begin position="163"/>
        <end position="184"/>
    </location>
</feature>
<feature type="compositionally biased region" description="Polar residues" evidence="7">
    <location>
        <begin position="207"/>
        <end position="222"/>
    </location>
</feature>
<evidence type="ECO:0000256" key="4">
    <source>
        <dbReference type="ARBA" id="ARBA00022729"/>
    </source>
</evidence>
<keyword evidence="6 8" id="KW-0472">Membrane</keyword>
<evidence type="ECO:0000313" key="10">
    <source>
        <dbReference type="EMBL" id="KAG7503925.1"/>
    </source>
</evidence>
<feature type="compositionally biased region" description="Basic and acidic residues" evidence="7">
    <location>
        <begin position="38"/>
        <end position="53"/>
    </location>
</feature>
<gene>
    <name evidence="10" type="ORF">JOB18_047399</name>
</gene>
<sequence>MKLSLRTIFLLLLVSGTLAQDGFNLFDALDDPDPTPQKPEEKPKAPEKPKNDGGFDLLDAFGPDETPTEKPKKPSSGDSGGFGLDLEDALGPDLDPKPDKPNVNLPDKNGGGGGNFGDSDLFDIGGGDYKPDGGHSGGKGQAGDSGYDQGGNEQPQEAGSGQIAGIVSAIGVALAGAAGSYIAYQKKKLCFKLQGGTDPESGKHAQGSHSDPQVLSNLLRTN</sequence>
<evidence type="ECO:0000313" key="11">
    <source>
        <dbReference type="Proteomes" id="UP000693946"/>
    </source>
</evidence>
<accession>A0AAV6RHZ9</accession>
<feature type="signal peptide" evidence="9">
    <location>
        <begin position="1"/>
        <end position="19"/>
    </location>
</feature>
<evidence type="ECO:0000256" key="8">
    <source>
        <dbReference type="SAM" id="Phobius"/>
    </source>
</evidence>
<feature type="region of interest" description="Disordered" evidence="7">
    <location>
        <begin position="193"/>
        <end position="222"/>
    </location>
</feature>
<dbReference type="PANTHER" id="PTHR15076:SF15">
    <property type="entry name" value="CD99 ANTIGEN"/>
    <property type="match status" value="1"/>
</dbReference>
<evidence type="ECO:0000256" key="2">
    <source>
        <dbReference type="ARBA" id="ARBA00008763"/>
    </source>
</evidence>
<reference evidence="10 11" key="1">
    <citation type="journal article" date="2021" name="Sci. Rep.">
        <title>Chromosome anchoring in Senegalese sole (Solea senegalensis) reveals sex-associated markers and genome rearrangements in flatfish.</title>
        <authorList>
            <person name="Guerrero-Cozar I."/>
            <person name="Gomez-Garrido J."/>
            <person name="Berbel C."/>
            <person name="Martinez-Blanch J.F."/>
            <person name="Alioto T."/>
            <person name="Claros M.G."/>
            <person name="Gagnaire P.A."/>
            <person name="Manchado M."/>
        </authorList>
    </citation>
    <scope>NUCLEOTIDE SEQUENCE [LARGE SCALE GENOMIC DNA]</scope>
    <source>
        <strain evidence="10">Sse05_10M</strain>
    </source>
</reference>
<comment type="subcellular location">
    <subcellularLocation>
        <location evidence="1">Membrane</location>
        <topology evidence="1">Single-pass type I membrane protein</topology>
    </subcellularLocation>
</comment>
<dbReference type="GO" id="GO:0005886">
    <property type="term" value="C:plasma membrane"/>
    <property type="evidence" value="ECO:0007669"/>
    <property type="project" value="TreeGrafter"/>
</dbReference>
<feature type="region of interest" description="Disordered" evidence="7">
    <location>
        <begin position="28"/>
        <end position="159"/>
    </location>
</feature>
<keyword evidence="3 8" id="KW-0812">Transmembrane</keyword>
<evidence type="ECO:0000256" key="7">
    <source>
        <dbReference type="SAM" id="MobiDB-lite"/>
    </source>
</evidence>
<name>A0AAV6RHZ9_SOLSE</name>
<protein>
    <submittedName>
        <fullName evidence="10">CD99 antigen-like isoform X1</fullName>
    </submittedName>
</protein>
<evidence type="ECO:0000256" key="9">
    <source>
        <dbReference type="SAM" id="SignalP"/>
    </source>
</evidence>
<dbReference type="PANTHER" id="PTHR15076">
    <property type="entry name" value="CD99/MIC2 PROTEIN RELATED"/>
    <property type="match status" value="1"/>
</dbReference>
<organism evidence="10 11">
    <name type="scientific">Solea senegalensis</name>
    <name type="common">Senegalese sole</name>
    <dbReference type="NCBI Taxonomy" id="28829"/>
    <lineage>
        <taxon>Eukaryota</taxon>
        <taxon>Metazoa</taxon>
        <taxon>Chordata</taxon>
        <taxon>Craniata</taxon>
        <taxon>Vertebrata</taxon>
        <taxon>Euteleostomi</taxon>
        <taxon>Actinopterygii</taxon>
        <taxon>Neopterygii</taxon>
        <taxon>Teleostei</taxon>
        <taxon>Neoteleostei</taxon>
        <taxon>Acanthomorphata</taxon>
        <taxon>Carangaria</taxon>
        <taxon>Pleuronectiformes</taxon>
        <taxon>Pleuronectoidei</taxon>
        <taxon>Soleidae</taxon>
        <taxon>Solea</taxon>
    </lineage>
</organism>
<evidence type="ECO:0000256" key="3">
    <source>
        <dbReference type="ARBA" id="ARBA00022692"/>
    </source>
</evidence>
<dbReference type="InterPro" id="IPR022078">
    <property type="entry name" value="CD99L2"/>
</dbReference>
<dbReference type="GO" id="GO:0072683">
    <property type="term" value="P:T cell extravasation"/>
    <property type="evidence" value="ECO:0007669"/>
    <property type="project" value="TreeGrafter"/>
</dbReference>
<keyword evidence="11" id="KW-1185">Reference proteome</keyword>
<dbReference type="EMBL" id="JAGKHQ010000012">
    <property type="protein sequence ID" value="KAG7503925.1"/>
    <property type="molecule type" value="Genomic_DNA"/>
</dbReference>
<dbReference type="Proteomes" id="UP000693946">
    <property type="component" value="Linkage Group LG2"/>
</dbReference>
<dbReference type="Pfam" id="PF12301">
    <property type="entry name" value="CD99L2"/>
    <property type="match status" value="1"/>
</dbReference>
<keyword evidence="5 8" id="KW-1133">Transmembrane helix</keyword>
<feature type="chain" id="PRO_5043451001" evidence="9">
    <location>
        <begin position="20"/>
        <end position="222"/>
    </location>
</feature>
<evidence type="ECO:0000256" key="6">
    <source>
        <dbReference type="ARBA" id="ARBA00023136"/>
    </source>
</evidence>
<evidence type="ECO:0000256" key="5">
    <source>
        <dbReference type="ARBA" id="ARBA00022989"/>
    </source>
</evidence>
<dbReference type="GO" id="GO:0034109">
    <property type="term" value="P:homotypic cell-cell adhesion"/>
    <property type="evidence" value="ECO:0007669"/>
    <property type="project" value="TreeGrafter"/>
</dbReference>
<proteinExistence type="inferred from homology"/>